<dbReference type="EMBL" id="OX365921">
    <property type="protein sequence ID" value="CAI4044178.1"/>
    <property type="molecule type" value="Genomic_DNA"/>
</dbReference>
<gene>
    <name evidence="3" type="primary">SUVC10G0830</name>
    <name evidence="3" type="ORF">SUVC_10G0830</name>
</gene>
<dbReference type="Proteomes" id="UP001162090">
    <property type="component" value="Chromosome 10"/>
</dbReference>
<sequence>MSEDQRIVSQPIELHKLSIVDKHSQDQQQQQSVHSGLQSPRVTTPLKPKRLAIPISSPQRSSVQNGFVNQSPVSDNTSPVSADQDLIYNLAAKQREINELNLKLQAAQKELKQLELKFKNTLPQNEQQKFNSQNSNEYLSTFSRKIQQTLVDVNNSPNVLKSKRSINDFFNKSNRTTNDNSNNTMPIRRPNRSPNRTQQRVPDTGPSLTSKANSISRPPPLPSRDTKRNFNTTAPVVDDTPFLQRIMNKFSQMNTEEEEFDDFMEKGRSKKDNYYIKESMDYEYDEVRSDDDDEEFEPMGDIPIHLFKR</sequence>
<evidence type="ECO:0000313" key="3">
    <source>
        <dbReference type="EMBL" id="CAI4044178.1"/>
    </source>
</evidence>
<protein>
    <recommendedName>
        <fullName evidence="5">Acf4p</fullName>
    </recommendedName>
</protein>
<name>A0AA35NHP2_SACUV</name>
<feature type="region of interest" description="Disordered" evidence="2">
    <location>
        <begin position="19"/>
        <end position="45"/>
    </location>
</feature>
<feature type="compositionally biased region" description="Polar residues" evidence="2">
    <location>
        <begin position="192"/>
        <end position="216"/>
    </location>
</feature>
<dbReference type="AlphaFoldDB" id="A0AA35NHP2"/>
<feature type="coiled-coil region" evidence="1">
    <location>
        <begin position="90"/>
        <end position="117"/>
    </location>
</feature>
<feature type="compositionally biased region" description="Low complexity" evidence="2">
    <location>
        <begin position="171"/>
        <end position="184"/>
    </location>
</feature>
<keyword evidence="1" id="KW-0175">Coiled coil</keyword>
<proteinExistence type="predicted"/>
<feature type="region of interest" description="Disordered" evidence="2">
    <location>
        <begin position="164"/>
        <end position="235"/>
    </location>
</feature>
<organism evidence="3 4">
    <name type="scientific">Saccharomyces uvarum</name>
    <name type="common">Yeast</name>
    <name type="synonym">Saccharomyces bayanus var. uvarum</name>
    <dbReference type="NCBI Taxonomy" id="230603"/>
    <lineage>
        <taxon>Eukaryota</taxon>
        <taxon>Fungi</taxon>
        <taxon>Dikarya</taxon>
        <taxon>Ascomycota</taxon>
        <taxon>Saccharomycotina</taxon>
        <taxon>Saccharomycetes</taxon>
        <taxon>Saccharomycetales</taxon>
        <taxon>Saccharomycetaceae</taxon>
        <taxon>Saccharomyces</taxon>
    </lineage>
</organism>
<reference evidence="3" key="1">
    <citation type="submission" date="2022-10" db="EMBL/GenBank/DDBJ databases">
        <authorList>
            <person name="Byrne P K."/>
        </authorList>
    </citation>
    <scope>NUCLEOTIDE SEQUENCE</scope>
    <source>
        <strain evidence="3">CBS7001</strain>
    </source>
</reference>
<evidence type="ECO:0000313" key="4">
    <source>
        <dbReference type="Proteomes" id="UP001162090"/>
    </source>
</evidence>
<accession>A0AA35NHP2</accession>
<evidence type="ECO:0000256" key="1">
    <source>
        <dbReference type="SAM" id="Coils"/>
    </source>
</evidence>
<evidence type="ECO:0008006" key="5">
    <source>
        <dbReference type="Google" id="ProtNLM"/>
    </source>
</evidence>
<feature type="compositionally biased region" description="Low complexity" evidence="2">
    <location>
        <begin position="26"/>
        <end position="39"/>
    </location>
</feature>
<evidence type="ECO:0000256" key="2">
    <source>
        <dbReference type="SAM" id="MobiDB-lite"/>
    </source>
</evidence>